<accession>A0A0Q9YJB5</accession>
<comment type="caution">
    <text evidence="1">The sequence shown here is derived from an EMBL/GenBank/DDBJ whole genome shotgun (WGS) entry which is preliminary data.</text>
</comment>
<name>A0A0Q9YJB5_9GAMM</name>
<proteinExistence type="predicted"/>
<protein>
    <submittedName>
        <fullName evidence="1">Uncharacterized protein</fullName>
    </submittedName>
</protein>
<gene>
    <name evidence="1" type="ORF">HT99x_02223</name>
</gene>
<dbReference type="AlphaFoldDB" id="A0A0Q9YJB5"/>
<reference evidence="1" key="1">
    <citation type="submission" date="2015-09" db="EMBL/GenBank/DDBJ databases">
        <title>Draft Genome Sequences of Two Novel Amoeba-resistant Intranuclear Bacteria, Candidatus Berkiella cookevillensis and Candidatus Berkiella aquae.</title>
        <authorList>
            <person name="Mehari Y.T."/>
            <person name="Arivett B.A."/>
            <person name="Farone A.L."/>
            <person name="Gunderson J.H."/>
            <person name="Farone M.B."/>
        </authorList>
    </citation>
    <scope>NUCLEOTIDE SEQUENCE [LARGE SCALE GENOMIC DNA]</scope>
    <source>
        <strain evidence="1">HT99</strain>
    </source>
</reference>
<organism evidence="1">
    <name type="scientific">Candidatus Berkiella aquae</name>
    <dbReference type="NCBI Taxonomy" id="295108"/>
    <lineage>
        <taxon>Bacteria</taxon>
        <taxon>Pseudomonadati</taxon>
        <taxon>Pseudomonadota</taxon>
        <taxon>Gammaproteobacteria</taxon>
        <taxon>Candidatus Berkiellales</taxon>
        <taxon>Candidatus Berkiellaceae</taxon>
        <taxon>Candidatus Berkiella</taxon>
    </lineage>
</organism>
<dbReference type="EMBL" id="LKAJ01000009">
    <property type="protein sequence ID" value="KRG20735.1"/>
    <property type="molecule type" value="Genomic_DNA"/>
</dbReference>
<sequence>MLSFMYQNIGRRVSPNTFGRSYGTTYKNMANLNKVSNKVHIMPQLHFDFSEQGKEAEEILLNVGKEKISDKLRRSDENVSIQPNKINQTVKSISRAVMRHPDEKVLEMLCDLHQEMKSTFVNEPDEGIEWLLGGSRDMARGGFKNAQTFKAFLNKDPRKMSPSRLITGLETVATAIGYRMIHANWSLPPTNPNDPMQNATPAQKQMNELIQKIRFTNGDVIMPPIGEAYVNRGFDDVARSPISLDDDIDIEAEDVSEASDLDGIDEEVVLPAQKLPARVFQKHNDHALSWPAAALKSNIDVRAHTSGTAPLALSAIEGVLGYNRSGKLLTKEEELRKLSGALLVASFLRGDFHTPAETQAGVEHYISEKKKRKNPSLKTQLLQPKAAFTLALNSMSEASKNSKVSKKDKLALQSAIQMLSDEIISGTPEYETQLEKQMSKLRL</sequence>
<evidence type="ECO:0000313" key="1">
    <source>
        <dbReference type="EMBL" id="KRG20735.1"/>
    </source>
</evidence>